<feature type="domain" description="Imm-5-like" evidence="1">
    <location>
        <begin position="2"/>
        <end position="125"/>
    </location>
</feature>
<evidence type="ECO:0000313" key="3">
    <source>
        <dbReference type="Proteomes" id="UP000323876"/>
    </source>
</evidence>
<keyword evidence="3" id="KW-1185">Reference proteome</keyword>
<reference evidence="2 3" key="1">
    <citation type="submission" date="2019-09" db="EMBL/GenBank/DDBJ databases">
        <authorList>
            <person name="Wang X."/>
        </authorList>
    </citation>
    <scope>NUCLEOTIDE SEQUENCE [LARGE SCALE GENOMIC DNA]</scope>
    <source>
        <strain evidence="2 3">CICC 11023</strain>
    </source>
</reference>
<evidence type="ECO:0000259" key="1">
    <source>
        <dbReference type="Pfam" id="PF21805"/>
    </source>
</evidence>
<sequence length="142" mass="15221">MTLNRVDHTALALWAADCAERVLPLFERARPDDLRPAAAIEAARAWVRGDLTMPEARRAAFAAHDSARETTGAATFAARSAGHAAATAHVAGHAVHAANYAMQAVQADSSEGDDERAWQEAQVPARLIRVVFPDRGLSEQGR</sequence>
<dbReference type="OrthoDB" id="4571347at2"/>
<name>A0A5N0E8K4_9NOCA</name>
<dbReference type="InterPro" id="IPR048667">
    <property type="entry name" value="Imm5-like"/>
</dbReference>
<dbReference type="Proteomes" id="UP000323876">
    <property type="component" value="Unassembled WGS sequence"/>
</dbReference>
<dbReference type="EMBL" id="VXLC01000016">
    <property type="protein sequence ID" value="KAA8885296.1"/>
    <property type="molecule type" value="Genomic_DNA"/>
</dbReference>
<accession>A0A5N0E8K4</accession>
<dbReference type="Pfam" id="PF21805">
    <property type="entry name" value="Imm5_like"/>
    <property type="match status" value="1"/>
</dbReference>
<gene>
    <name evidence="2" type="ORF">F3087_30110</name>
</gene>
<comment type="caution">
    <text evidence="2">The sequence shown here is derived from an EMBL/GenBank/DDBJ whole genome shotgun (WGS) entry which is preliminary data.</text>
</comment>
<dbReference type="AlphaFoldDB" id="A0A5N0E8K4"/>
<organism evidence="2 3">
    <name type="scientific">Nocardia colli</name>
    <dbReference type="NCBI Taxonomy" id="2545717"/>
    <lineage>
        <taxon>Bacteria</taxon>
        <taxon>Bacillati</taxon>
        <taxon>Actinomycetota</taxon>
        <taxon>Actinomycetes</taxon>
        <taxon>Mycobacteriales</taxon>
        <taxon>Nocardiaceae</taxon>
        <taxon>Nocardia</taxon>
    </lineage>
</organism>
<evidence type="ECO:0000313" key="2">
    <source>
        <dbReference type="EMBL" id="KAA8885296.1"/>
    </source>
</evidence>
<proteinExistence type="predicted"/>
<protein>
    <recommendedName>
        <fullName evidence="1">Imm-5-like domain-containing protein</fullName>
    </recommendedName>
</protein>